<dbReference type="EMBL" id="VWRR01000012">
    <property type="protein sequence ID" value="KAF6001980.1"/>
    <property type="molecule type" value="Genomic_DNA"/>
</dbReference>
<accession>A0A7J7IGV5</accession>
<dbReference type="OrthoDB" id="2066at2759"/>
<evidence type="ECO:0000313" key="1">
    <source>
        <dbReference type="EMBL" id="KAF6001980.1"/>
    </source>
</evidence>
<protein>
    <recommendedName>
        <fullName evidence="3">YggT family protein</fullName>
    </recommendedName>
</protein>
<dbReference type="PANTHER" id="PTHR33219:SF14">
    <property type="entry name" value="PROTEIN COFACTOR ASSEMBLY OF COMPLEX C SUBUNIT B CCB3, CHLOROPLASTIC-RELATED"/>
    <property type="match status" value="1"/>
</dbReference>
<gene>
    <name evidence="1" type="ORF">F1559_002623</name>
</gene>
<dbReference type="GO" id="GO:0016020">
    <property type="term" value="C:membrane"/>
    <property type="evidence" value="ECO:0007669"/>
    <property type="project" value="InterPro"/>
</dbReference>
<reference evidence="1 2" key="1">
    <citation type="journal article" date="2020" name="J. Phycol.">
        <title>Comparative genome analysis reveals Cyanidiococcus gen. nov., a new extremophilic red algal genus sister to Cyanidioschyzon (Cyanidioschyzonaceae, Rhodophyta).</title>
        <authorList>
            <person name="Liu S.-L."/>
            <person name="Chiang Y.-R."/>
            <person name="Yoon H.S."/>
            <person name="Fu H.-Y."/>
        </authorList>
    </citation>
    <scope>NUCLEOTIDE SEQUENCE [LARGE SCALE GENOMIC DNA]</scope>
    <source>
        <strain evidence="1 2">THAL066</strain>
    </source>
</reference>
<dbReference type="Pfam" id="PF02325">
    <property type="entry name" value="CCB3_YggT"/>
    <property type="match status" value="1"/>
</dbReference>
<organism evidence="1 2">
    <name type="scientific">Cyanidiococcus yangmingshanensis</name>
    <dbReference type="NCBI Taxonomy" id="2690220"/>
    <lineage>
        <taxon>Eukaryota</taxon>
        <taxon>Rhodophyta</taxon>
        <taxon>Bangiophyceae</taxon>
        <taxon>Cyanidiales</taxon>
        <taxon>Cyanidiaceae</taxon>
        <taxon>Cyanidiococcus</taxon>
    </lineage>
</organism>
<evidence type="ECO:0008006" key="3">
    <source>
        <dbReference type="Google" id="ProtNLM"/>
    </source>
</evidence>
<dbReference type="AlphaFoldDB" id="A0A7J7IGV5"/>
<sequence>MFRLGYMIDRHALSCSFVHRRMLGRPQHQAVCRRSSRGQRSTARRCAYAMVIPGDSAVELVVLSGTITFLNIYQNLLVARVILSWFPAASQVSLLQPLYVVCDPFLRVFQGILPPIAGIDFSPILGFTLLQMGTRLTAALSMECKEER</sequence>
<name>A0A7J7IGV5_9RHOD</name>
<proteinExistence type="predicted"/>
<dbReference type="InterPro" id="IPR003425">
    <property type="entry name" value="CCB3/YggT"/>
</dbReference>
<dbReference type="Proteomes" id="UP000530660">
    <property type="component" value="Unassembled WGS sequence"/>
</dbReference>
<dbReference type="PANTHER" id="PTHR33219">
    <property type="entry name" value="YLMG HOMOLOG PROTEIN 2, CHLOROPLASTIC"/>
    <property type="match status" value="1"/>
</dbReference>
<comment type="caution">
    <text evidence="1">The sequence shown here is derived from an EMBL/GenBank/DDBJ whole genome shotgun (WGS) entry which is preliminary data.</text>
</comment>
<keyword evidence="2" id="KW-1185">Reference proteome</keyword>
<evidence type="ECO:0000313" key="2">
    <source>
        <dbReference type="Proteomes" id="UP000530660"/>
    </source>
</evidence>